<dbReference type="AlphaFoldDB" id="A0A3P7MD50"/>
<dbReference type="InterPro" id="IPR027417">
    <property type="entry name" value="P-loop_NTPase"/>
</dbReference>
<dbReference type="Proteomes" id="UP000281553">
    <property type="component" value="Unassembled WGS sequence"/>
</dbReference>
<evidence type="ECO:0000256" key="4">
    <source>
        <dbReference type="SAM" id="Coils"/>
    </source>
</evidence>
<dbReference type="PANTHER" id="PTHR47117">
    <property type="entry name" value="STAR-RELATED LIPID TRANSFER PROTEIN 9"/>
    <property type="match status" value="1"/>
</dbReference>
<dbReference type="GO" id="GO:0008017">
    <property type="term" value="F:microtubule binding"/>
    <property type="evidence" value="ECO:0007669"/>
    <property type="project" value="InterPro"/>
</dbReference>
<keyword evidence="1" id="KW-0547">Nucleotide-binding</keyword>
<dbReference type="SUPFAM" id="SSF52540">
    <property type="entry name" value="P-loop containing nucleoside triphosphate hydrolases"/>
    <property type="match status" value="1"/>
</dbReference>
<dbReference type="OrthoDB" id="3176171at2759"/>
<name>A0A3P7MD50_DIBLA</name>
<gene>
    <name evidence="6" type="ORF">DILT_LOCUS15005</name>
</gene>
<dbReference type="EMBL" id="UYRU01076841">
    <property type="protein sequence ID" value="VDN27415.1"/>
    <property type="molecule type" value="Genomic_DNA"/>
</dbReference>
<evidence type="ECO:0000256" key="1">
    <source>
        <dbReference type="ARBA" id="ARBA00022741"/>
    </source>
</evidence>
<dbReference type="InterPro" id="IPR036961">
    <property type="entry name" value="Kinesin_motor_dom_sf"/>
</dbReference>
<protein>
    <recommendedName>
        <fullName evidence="5">Kinesin motor domain-containing protein</fullName>
    </recommendedName>
</protein>
<sequence length="76" mass="8637">MIAAISPADINYDETLSTLRYADRAKQIKTKAVINDKSQDRMIRELMEENERLKNQLMEVVNVAPTTLKSELSPEG</sequence>
<evidence type="ECO:0000313" key="7">
    <source>
        <dbReference type="Proteomes" id="UP000281553"/>
    </source>
</evidence>
<feature type="domain" description="Kinesin motor" evidence="5">
    <location>
        <begin position="1"/>
        <end position="28"/>
    </location>
</feature>
<accession>A0A3P7MD50</accession>
<dbReference type="GO" id="GO:0003777">
    <property type="term" value="F:microtubule motor activity"/>
    <property type="evidence" value="ECO:0007669"/>
    <property type="project" value="InterPro"/>
</dbReference>
<evidence type="ECO:0000313" key="6">
    <source>
        <dbReference type="EMBL" id="VDN27415.1"/>
    </source>
</evidence>
<dbReference type="PANTHER" id="PTHR47117:SF10">
    <property type="entry name" value="KINESIN-LIKE PROTEIN KIF1B"/>
    <property type="match status" value="1"/>
</dbReference>
<keyword evidence="2" id="KW-0067">ATP-binding</keyword>
<comment type="similarity">
    <text evidence="3">Belongs to the TRAFAC class myosin-kinesin ATPase superfamily. Kinesin family.</text>
</comment>
<organism evidence="6 7">
    <name type="scientific">Dibothriocephalus latus</name>
    <name type="common">Fish tapeworm</name>
    <name type="synonym">Diphyllobothrium latum</name>
    <dbReference type="NCBI Taxonomy" id="60516"/>
    <lineage>
        <taxon>Eukaryota</taxon>
        <taxon>Metazoa</taxon>
        <taxon>Spiralia</taxon>
        <taxon>Lophotrochozoa</taxon>
        <taxon>Platyhelminthes</taxon>
        <taxon>Cestoda</taxon>
        <taxon>Eucestoda</taxon>
        <taxon>Diphyllobothriidea</taxon>
        <taxon>Diphyllobothriidae</taxon>
        <taxon>Dibothriocephalus</taxon>
    </lineage>
</organism>
<comment type="caution">
    <text evidence="3">Lacks conserved residue(s) required for the propagation of feature annotation.</text>
</comment>
<keyword evidence="7" id="KW-1185">Reference proteome</keyword>
<dbReference type="Gene3D" id="3.40.850.10">
    <property type="entry name" value="Kinesin motor domain"/>
    <property type="match status" value="1"/>
</dbReference>
<proteinExistence type="inferred from homology"/>
<dbReference type="PROSITE" id="PS50067">
    <property type="entry name" value="KINESIN_MOTOR_2"/>
    <property type="match status" value="1"/>
</dbReference>
<feature type="coiled-coil region" evidence="4">
    <location>
        <begin position="36"/>
        <end position="63"/>
    </location>
</feature>
<evidence type="ECO:0000256" key="2">
    <source>
        <dbReference type="ARBA" id="ARBA00022840"/>
    </source>
</evidence>
<dbReference type="GO" id="GO:0007018">
    <property type="term" value="P:microtubule-based movement"/>
    <property type="evidence" value="ECO:0007669"/>
    <property type="project" value="InterPro"/>
</dbReference>
<dbReference type="InterPro" id="IPR001752">
    <property type="entry name" value="Kinesin_motor_dom"/>
</dbReference>
<dbReference type="GO" id="GO:0005524">
    <property type="term" value="F:ATP binding"/>
    <property type="evidence" value="ECO:0007669"/>
    <property type="project" value="UniProtKB-KW"/>
</dbReference>
<evidence type="ECO:0000256" key="3">
    <source>
        <dbReference type="PROSITE-ProRule" id="PRU00283"/>
    </source>
</evidence>
<keyword evidence="4" id="KW-0175">Coiled coil</keyword>
<reference evidence="6 7" key="1">
    <citation type="submission" date="2018-11" db="EMBL/GenBank/DDBJ databases">
        <authorList>
            <consortium name="Pathogen Informatics"/>
        </authorList>
    </citation>
    <scope>NUCLEOTIDE SEQUENCE [LARGE SCALE GENOMIC DNA]</scope>
</reference>
<evidence type="ECO:0000259" key="5">
    <source>
        <dbReference type="PROSITE" id="PS50067"/>
    </source>
</evidence>